<dbReference type="HOGENOM" id="CLU_2672575_0_0_1"/>
<accession>A0A0C3A2P3</accession>
<organism evidence="1 2">
    <name type="scientific">Scleroderma citrinum Foug A</name>
    <dbReference type="NCBI Taxonomy" id="1036808"/>
    <lineage>
        <taxon>Eukaryota</taxon>
        <taxon>Fungi</taxon>
        <taxon>Dikarya</taxon>
        <taxon>Basidiomycota</taxon>
        <taxon>Agaricomycotina</taxon>
        <taxon>Agaricomycetes</taxon>
        <taxon>Agaricomycetidae</taxon>
        <taxon>Boletales</taxon>
        <taxon>Sclerodermatineae</taxon>
        <taxon>Sclerodermataceae</taxon>
        <taxon>Scleroderma</taxon>
    </lineage>
</organism>
<dbReference type="InParanoid" id="A0A0C3A2P3"/>
<proteinExistence type="predicted"/>
<reference evidence="2" key="2">
    <citation type="submission" date="2015-01" db="EMBL/GenBank/DDBJ databases">
        <title>Evolutionary Origins and Diversification of the Mycorrhizal Mutualists.</title>
        <authorList>
            <consortium name="DOE Joint Genome Institute"/>
            <consortium name="Mycorrhizal Genomics Consortium"/>
            <person name="Kohler A."/>
            <person name="Kuo A."/>
            <person name="Nagy L.G."/>
            <person name="Floudas D."/>
            <person name="Copeland A."/>
            <person name="Barry K.W."/>
            <person name="Cichocki N."/>
            <person name="Veneault-Fourrey C."/>
            <person name="LaButti K."/>
            <person name="Lindquist E.A."/>
            <person name="Lipzen A."/>
            <person name="Lundell T."/>
            <person name="Morin E."/>
            <person name="Murat C."/>
            <person name="Riley R."/>
            <person name="Ohm R."/>
            <person name="Sun H."/>
            <person name="Tunlid A."/>
            <person name="Henrissat B."/>
            <person name="Grigoriev I.V."/>
            <person name="Hibbett D.S."/>
            <person name="Martin F."/>
        </authorList>
    </citation>
    <scope>NUCLEOTIDE SEQUENCE [LARGE SCALE GENOMIC DNA]</scope>
    <source>
        <strain evidence="2">Foug A</strain>
    </source>
</reference>
<dbReference type="Proteomes" id="UP000053989">
    <property type="component" value="Unassembled WGS sequence"/>
</dbReference>
<protein>
    <submittedName>
        <fullName evidence="1">Uncharacterized protein</fullName>
    </submittedName>
</protein>
<keyword evidence="2" id="KW-1185">Reference proteome</keyword>
<reference evidence="1 2" key="1">
    <citation type="submission" date="2014-04" db="EMBL/GenBank/DDBJ databases">
        <authorList>
            <consortium name="DOE Joint Genome Institute"/>
            <person name="Kuo A."/>
            <person name="Kohler A."/>
            <person name="Nagy L.G."/>
            <person name="Floudas D."/>
            <person name="Copeland A."/>
            <person name="Barry K.W."/>
            <person name="Cichocki N."/>
            <person name="Veneault-Fourrey C."/>
            <person name="LaButti K."/>
            <person name="Lindquist E.A."/>
            <person name="Lipzen A."/>
            <person name="Lundell T."/>
            <person name="Morin E."/>
            <person name="Murat C."/>
            <person name="Sun H."/>
            <person name="Tunlid A."/>
            <person name="Henrissat B."/>
            <person name="Grigoriev I.V."/>
            <person name="Hibbett D.S."/>
            <person name="Martin F."/>
            <person name="Nordberg H.P."/>
            <person name="Cantor M.N."/>
            <person name="Hua S.X."/>
        </authorList>
    </citation>
    <scope>NUCLEOTIDE SEQUENCE [LARGE SCALE GENOMIC DNA]</scope>
    <source>
        <strain evidence="1 2">Foug A</strain>
    </source>
</reference>
<dbReference type="EMBL" id="KN822011">
    <property type="protein sequence ID" value="KIM67923.1"/>
    <property type="molecule type" value="Genomic_DNA"/>
</dbReference>
<evidence type="ECO:0000313" key="1">
    <source>
        <dbReference type="EMBL" id="KIM67923.1"/>
    </source>
</evidence>
<sequence>MAGPGHWTRRYWNRGRFVTDSTTGQTLVDAPRNLASRHRSLADPFPFDPDAPSVKANVCSSPLPWQTVHCEDATA</sequence>
<name>A0A0C3A2P3_9AGAM</name>
<dbReference type="AlphaFoldDB" id="A0A0C3A2P3"/>
<gene>
    <name evidence="1" type="ORF">SCLCIDRAFT_1210074</name>
</gene>
<evidence type="ECO:0000313" key="2">
    <source>
        <dbReference type="Proteomes" id="UP000053989"/>
    </source>
</evidence>